<evidence type="ECO:0000313" key="2">
    <source>
        <dbReference type="EMBL" id="PRJ61307.1"/>
    </source>
</evidence>
<dbReference type="EMBL" id="NEBY01000202">
    <property type="protein sequence ID" value="PRJ61307.1"/>
    <property type="molecule type" value="Genomic_DNA"/>
</dbReference>
<evidence type="ECO:0000256" key="1">
    <source>
        <dbReference type="SAM" id="MobiDB-lite"/>
    </source>
</evidence>
<dbReference type="InterPro" id="IPR006522">
    <property type="entry name" value="Phage_virion_morphogenesis"/>
</dbReference>
<dbReference type="AlphaFoldDB" id="A0A2S9RPX5"/>
<comment type="caution">
    <text evidence="2">The sequence shown here is derived from an EMBL/GenBank/DDBJ whole genome shotgun (WGS) entry which is preliminary data.</text>
</comment>
<dbReference type="Proteomes" id="UP000238532">
    <property type="component" value="Unassembled WGS sequence"/>
</dbReference>
<accession>A0A2S9RPX5</accession>
<proteinExistence type="predicted"/>
<gene>
    <name evidence="2" type="ORF">BV102_00825</name>
</gene>
<dbReference type="Pfam" id="PF05069">
    <property type="entry name" value="Phage_tail_S"/>
    <property type="match status" value="1"/>
</dbReference>
<sequence>MKILMGLKPGTVEKLKHTLLYLRLTPQMRNQVMQKVLWRLKKNAEKNVSHQQSPEGKTWAPRKKKLKGGVRKNKLLKKSAANLNSKLEQQGERGKLFYEKPHWAKVRAIHQYGLEVPVEQTEKDKKALKKLLAQNNQPATSKQARRLRELGYQVRNGKTKTGKQKYKKVRLKSIRQTMSRGQAGLIIRILEKQKGINQPQGLVSYKMPKREFLDENQKRNADIITEELLKGFEKAGYHLQP</sequence>
<feature type="compositionally biased region" description="Basic residues" evidence="1">
    <location>
        <begin position="60"/>
        <end position="72"/>
    </location>
</feature>
<dbReference type="NCBIfam" id="TIGR01635">
    <property type="entry name" value="tail_comp_S"/>
    <property type="match status" value="1"/>
</dbReference>
<reference evidence="2 3" key="1">
    <citation type="submission" date="2017-04" db="EMBL/GenBank/DDBJ databases">
        <title>Haemophilus influenzae in COPD genome sequencing project.</title>
        <authorList>
            <person name="Murphy T.F."/>
            <person name="Kong Y."/>
            <person name="Nadendla S."/>
            <person name="Tettelin H."/>
            <person name="Pettigrew M."/>
        </authorList>
    </citation>
    <scope>NUCLEOTIDE SEQUENCE [LARGE SCALE GENOMIC DNA]</scope>
    <source>
        <strain evidence="2 3">56P127H1</strain>
    </source>
</reference>
<dbReference type="RefSeq" id="WP_105882054.1">
    <property type="nucleotide sequence ID" value="NZ_CP135841.1"/>
</dbReference>
<evidence type="ECO:0000313" key="3">
    <source>
        <dbReference type="Proteomes" id="UP000238532"/>
    </source>
</evidence>
<name>A0A2S9RPX5_HAEIF</name>
<organism evidence="2 3">
    <name type="scientific">Haemophilus influenzae</name>
    <dbReference type="NCBI Taxonomy" id="727"/>
    <lineage>
        <taxon>Bacteria</taxon>
        <taxon>Pseudomonadati</taxon>
        <taxon>Pseudomonadota</taxon>
        <taxon>Gammaproteobacteria</taxon>
        <taxon>Pasteurellales</taxon>
        <taxon>Pasteurellaceae</taxon>
        <taxon>Haemophilus</taxon>
    </lineage>
</organism>
<feature type="region of interest" description="Disordered" evidence="1">
    <location>
        <begin position="45"/>
        <end position="72"/>
    </location>
</feature>
<protein>
    <submittedName>
        <fullName evidence="2">Phage virion morphogenesis family protein</fullName>
    </submittedName>
</protein>